<protein>
    <submittedName>
        <fullName evidence="1">Uncharacterized protein</fullName>
    </submittedName>
</protein>
<organism evidence="1">
    <name type="scientific">Arundo donax</name>
    <name type="common">Giant reed</name>
    <name type="synonym">Donax arundinaceus</name>
    <dbReference type="NCBI Taxonomy" id="35708"/>
    <lineage>
        <taxon>Eukaryota</taxon>
        <taxon>Viridiplantae</taxon>
        <taxon>Streptophyta</taxon>
        <taxon>Embryophyta</taxon>
        <taxon>Tracheophyta</taxon>
        <taxon>Spermatophyta</taxon>
        <taxon>Magnoliopsida</taxon>
        <taxon>Liliopsida</taxon>
        <taxon>Poales</taxon>
        <taxon>Poaceae</taxon>
        <taxon>PACMAD clade</taxon>
        <taxon>Arundinoideae</taxon>
        <taxon>Arundineae</taxon>
        <taxon>Arundo</taxon>
    </lineage>
</organism>
<sequence>MACCVSWVELDAPPNQTTAQHFSTSSAESTSEALAVHIAV</sequence>
<accession>A0A0A8Y6H3</accession>
<name>A0A0A8Y6H3_ARUDO</name>
<evidence type="ECO:0000313" key="1">
    <source>
        <dbReference type="EMBL" id="JAD21656.1"/>
    </source>
</evidence>
<dbReference type="AlphaFoldDB" id="A0A0A8Y6H3"/>
<reference evidence="1" key="1">
    <citation type="submission" date="2014-09" db="EMBL/GenBank/DDBJ databases">
        <authorList>
            <person name="Magalhaes I.L.F."/>
            <person name="Oliveira U."/>
            <person name="Santos F.R."/>
            <person name="Vidigal T.H.D.A."/>
            <person name="Brescovit A.D."/>
            <person name="Santos A.J."/>
        </authorList>
    </citation>
    <scope>NUCLEOTIDE SEQUENCE</scope>
    <source>
        <tissue evidence="1">Shoot tissue taken approximately 20 cm above the soil surface</tissue>
    </source>
</reference>
<reference evidence="1" key="2">
    <citation type="journal article" date="2015" name="Data Brief">
        <title>Shoot transcriptome of the giant reed, Arundo donax.</title>
        <authorList>
            <person name="Barrero R.A."/>
            <person name="Guerrero F.D."/>
            <person name="Moolhuijzen P."/>
            <person name="Goolsby J.A."/>
            <person name="Tidwell J."/>
            <person name="Bellgard S.E."/>
            <person name="Bellgard M.I."/>
        </authorList>
    </citation>
    <scope>NUCLEOTIDE SEQUENCE</scope>
    <source>
        <tissue evidence="1">Shoot tissue taken approximately 20 cm above the soil surface</tissue>
    </source>
</reference>
<proteinExistence type="predicted"/>
<dbReference type="EMBL" id="GBRH01276239">
    <property type="protein sequence ID" value="JAD21656.1"/>
    <property type="molecule type" value="Transcribed_RNA"/>
</dbReference>